<dbReference type="InterPro" id="IPR029903">
    <property type="entry name" value="RmlD-like-bd"/>
</dbReference>
<sequence>MKILIIGKGYLGTRCAVAWKNAVISDKIIATVKDVEELIDQHHPDGILNAAGVVGKPNVDWCETHQIETLKGNTILPLIIAEACQNKGIYLLHMATGCVFYGQSPHGGPWTEEDYGNPAAVYTKSKFAADLVLSTLPNVGIARIRMPFDSQSHPANLIDKLSKYEKIVDVENSMTVVDDMVDVFYKLLEKKAEGIFHVTNPGSIKHKEIMELYKKYVDPSHSNKWITEEDLVKLGLANKKRSNNIMTSINLKKYGITMRPIKEAVTEALKKYAKGKK</sequence>
<comment type="caution">
    <text evidence="4">The sequence shown here is derived from an EMBL/GenBank/DDBJ whole genome shotgun (WGS) entry which is preliminary data.</text>
</comment>
<dbReference type="PANTHER" id="PTHR10491">
    <property type="entry name" value="DTDP-4-DEHYDRORHAMNOSE REDUCTASE"/>
    <property type="match status" value="1"/>
</dbReference>
<reference evidence="4 5" key="1">
    <citation type="journal article" date="2016" name="Nat. Commun.">
        <title>Thousands of microbial genomes shed light on interconnected biogeochemical processes in an aquifer system.</title>
        <authorList>
            <person name="Anantharaman K."/>
            <person name="Brown C.T."/>
            <person name="Hug L.A."/>
            <person name="Sharon I."/>
            <person name="Castelle C.J."/>
            <person name="Probst A.J."/>
            <person name="Thomas B.C."/>
            <person name="Singh A."/>
            <person name="Wilkins M.J."/>
            <person name="Karaoz U."/>
            <person name="Brodie E.L."/>
            <person name="Williams K.H."/>
            <person name="Hubbard S.S."/>
            <person name="Banfield J.F."/>
        </authorList>
    </citation>
    <scope>NUCLEOTIDE SEQUENCE [LARGE SCALE GENOMIC DNA]</scope>
</reference>
<name>A0A1G2C1L2_9BACT</name>
<dbReference type="EC" id="1.1.1.133" evidence="2"/>
<evidence type="ECO:0000256" key="1">
    <source>
        <dbReference type="ARBA" id="ARBA00010944"/>
    </source>
</evidence>
<dbReference type="PANTHER" id="PTHR10491:SF4">
    <property type="entry name" value="METHIONINE ADENOSYLTRANSFERASE 2 SUBUNIT BETA"/>
    <property type="match status" value="1"/>
</dbReference>
<dbReference type="Proteomes" id="UP000177626">
    <property type="component" value="Unassembled WGS sequence"/>
</dbReference>
<feature type="domain" description="RmlD-like substrate binding" evidence="3">
    <location>
        <begin position="29"/>
        <end position="272"/>
    </location>
</feature>
<dbReference type="GO" id="GO:0048269">
    <property type="term" value="C:methionine adenosyltransferase complex"/>
    <property type="evidence" value="ECO:0007669"/>
    <property type="project" value="TreeGrafter"/>
</dbReference>
<keyword evidence="2" id="KW-0560">Oxidoreductase</keyword>
<comment type="similarity">
    <text evidence="1 2">Belongs to the dTDP-4-dehydrorhamnose reductase family.</text>
</comment>
<gene>
    <name evidence="4" type="ORF">A2406_02550</name>
</gene>
<evidence type="ECO:0000256" key="2">
    <source>
        <dbReference type="RuleBase" id="RU364082"/>
    </source>
</evidence>
<accession>A0A1G2C1L2</accession>
<comment type="pathway">
    <text evidence="2">Carbohydrate biosynthesis; dTDP-L-rhamnose biosynthesis.</text>
</comment>
<dbReference type="InterPro" id="IPR005913">
    <property type="entry name" value="dTDP_dehydrorham_reduct"/>
</dbReference>
<dbReference type="GO" id="GO:0008831">
    <property type="term" value="F:dTDP-4-dehydrorhamnose reductase activity"/>
    <property type="evidence" value="ECO:0007669"/>
    <property type="project" value="UniProtKB-EC"/>
</dbReference>
<dbReference type="EMBL" id="MHKQ01000005">
    <property type="protein sequence ID" value="OGY94679.1"/>
    <property type="molecule type" value="Genomic_DNA"/>
</dbReference>
<comment type="function">
    <text evidence="2">Catalyzes the reduction of dTDP-6-deoxy-L-lyxo-4-hexulose to yield dTDP-L-rhamnose.</text>
</comment>
<dbReference type="GO" id="GO:0048270">
    <property type="term" value="F:methionine adenosyltransferase regulator activity"/>
    <property type="evidence" value="ECO:0007669"/>
    <property type="project" value="TreeGrafter"/>
</dbReference>
<dbReference type="SUPFAM" id="SSF51735">
    <property type="entry name" value="NAD(P)-binding Rossmann-fold domains"/>
    <property type="match status" value="1"/>
</dbReference>
<dbReference type="AlphaFoldDB" id="A0A1G2C1L2"/>
<dbReference type="InterPro" id="IPR036291">
    <property type="entry name" value="NAD(P)-bd_dom_sf"/>
</dbReference>
<keyword evidence="2" id="KW-0521">NADP</keyword>
<protein>
    <recommendedName>
        <fullName evidence="2">dTDP-4-dehydrorhamnose reductase</fullName>
        <ecNumber evidence="2">1.1.1.133</ecNumber>
    </recommendedName>
</protein>
<evidence type="ECO:0000259" key="3">
    <source>
        <dbReference type="Pfam" id="PF04321"/>
    </source>
</evidence>
<evidence type="ECO:0000313" key="4">
    <source>
        <dbReference type="EMBL" id="OGY94679.1"/>
    </source>
</evidence>
<dbReference type="Gene3D" id="3.40.50.720">
    <property type="entry name" value="NAD(P)-binding Rossmann-like Domain"/>
    <property type="match status" value="1"/>
</dbReference>
<evidence type="ECO:0000313" key="5">
    <source>
        <dbReference type="Proteomes" id="UP000177626"/>
    </source>
</evidence>
<dbReference type="Pfam" id="PF04321">
    <property type="entry name" value="RmlD_sub_bind"/>
    <property type="match status" value="1"/>
</dbReference>
<proteinExistence type="inferred from homology"/>
<organism evidence="4 5">
    <name type="scientific">Candidatus Komeilibacteria bacterium RIFOXYC1_FULL_37_11</name>
    <dbReference type="NCBI Taxonomy" id="1798555"/>
    <lineage>
        <taxon>Bacteria</taxon>
        <taxon>Candidatus Komeiliibacteriota</taxon>
    </lineage>
</organism>
<dbReference type="GO" id="GO:0006556">
    <property type="term" value="P:S-adenosylmethionine biosynthetic process"/>
    <property type="evidence" value="ECO:0007669"/>
    <property type="project" value="TreeGrafter"/>
</dbReference>